<dbReference type="OrthoDB" id="2664165at2"/>
<keyword evidence="3" id="KW-1185">Reference proteome</keyword>
<dbReference type="AlphaFoldDB" id="A0A559JJF9"/>
<reference evidence="2 3" key="1">
    <citation type="submission" date="2019-07" db="EMBL/GenBank/DDBJ databases">
        <authorList>
            <person name="Kim J."/>
        </authorList>
    </citation>
    <scope>NUCLEOTIDE SEQUENCE [LARGE SCALE GENOMIC DNA]</scope>
    <source>
        <strain evidence="2 3">G13</strain>
    </source>
</reference>
<name>A0A559JJF9_9BACL</name>
<feature type="domain" description="SLH" evidence="1">
    <location>
        <begin position="22"/>
        <end position="76"/>
    </location>
</feature>
<evidence type="ECO:0000313" key="3">
    <source>
        <dbReference type="Proteomes" id="UP000316330"/>
    </source>
</evidence>
<dbReference type="Proteomes" id="UP000316330">
    <property type="component" value="Unassembled WGS sequence"/>
</dbReference>
<dbReference type="InterPro" id="IPR001119">
    <property type="entry name" value="SLH_dom"/>
</dbReference>
<protein>
    <recommendedName>
        <fullName evidence="1">SLH domain-containing protein</fullName>
    </recommendedName>
</protein>
<proteinExistence type="predicted"/>
<comment type="caution">
    <text evidence="2">The sequence shown here is derived from an EMBL/GenBank/DDBJ whole genome shotgun (WGS) entry which is preliminary data.</text>
</comment>
<accession>A0A559JJF9</accession>
<dbReference type="PROSITE" id="PS51272">
    <property type="entry name" value="SLH"/>
    <property type="match status" value="1"/>
</dbReference>
<organism evidence="2 3">
    <name type="scientific">Cohnella terricola</name>
    <dbReference type="NCBI Taxonomy" id="1289167"/>
    <lineage>
        <taxon>Bacteria</taxon>
        <taxon>Bacillati</taxon>
        <taxon>Bacillota</taxon>
        <taxon>Bacilli</taxon>
        <taxon>Bacillales</taxon>
        <taxon>Paenibacillaceae</taxon>
        <taxon>Cohnella</taxon>
    </lineage>
</organism>
<gene>
    <name evidence="2" type="ORF">FPZ45_13215</name>
</gene>
<dbReference type="EMBL" id="VNJJ01000006">
    <property type="protein sequence ID" value="TVX99996.1"/>
    <property type="molecule type" value="Genomic_DNA"/>
</dbReference>
<evidence type="ECO:0000259" key="1">
    <source>
        <dbReference type="PROSITE" id="PS51272"/>
    </source>
</evidence>
<dbReference type="Pfam" id="PF00395">
    <property type="entry name" value="SLH"/>
    <property type="match status" value="1"/>
</dbReference>
<sequence length="76" mass="8225">MAVMIVRAYEWQTGKKISEAGQNSFGDHAKINRWAQDAVGKGQQLGLISGRGHNQFVPQGMATRAESAKVISGLLK</sequence>
<evidence type="ECO:0000313" key="2">
    <source>
        <dbReference type="EMBL" id="TVX99996.1"/>
    </source>
</evidence>